<gene>
    <name evidence="3" type="ORF">PBRASI_LOCUS5866</name>
</gene>
<evidence type="ECO:0000256" key="1">
    <source>
        <dbReference type="SAM" id="MobiDB-lite"/>
    </source>
</evidence>
<evidence type="ECO:0000313" key="4">
    <source>
        <dbReference type="Proteomes" id="UP000789739"/>
    </source>
</evidence>
<protein>
    <submittedName>
        <fullName evidence="3">9296_t:CDS:1</fullName>
    </submittedName>
</protein>
<evidence type="ECO:0000259" key="2">
    <source>
        <dbReference type="Pfam" id="PF12146"/>
    </source>
</evidence>
<feature type="domain" description="Serine aminopeptidase S33" evidence="2">
    <location>
        <begin position="164"/>
        <end position="303"/>
    </location>
</feature>
<dbReference type="Pfam" id="PF12146">
    <property type="entry name" value="Hydrolase_4"/>
    <property type="match status" value="2"/>
</dbReference>
<dbReference type="PANTHER" id="PTHR11614">
    <property type="entry name" value="PHOSPHOLIPASE-RELATED"/>
    <property type="match status" value="1"/>
</dbReference>
<dbReference type="Gene3D" id="3.40.50.1820">
    <property type="entry name" value="alpha/beta hydrolase"/>
    <property type="match status" value="1"/>
</dbReference>
<feature type="domain" description="Serine aminopeptidase S33" evidence="2">
    <location>
        <begin position="75"/>
        <end position="144"/>
    </location>
</feature>
<dbReference type="SUPFAM" id="SSF53474">
    <property type="entry name" value="alpha/beta-Hydrolases"/>
    <property type="match status" value="1"/>
</dbReference>
<keyword evidence="4" id="KW-1185">Reference proteome</keyword>
<feature type="compositionally biased region" description="Polar residues" evidence="1">
    <location>
        <begin position="144"/>
        <end position="161"/>
    </location>
</feature>
<dbReference type="AlphaFoldDB" id="A0A9N9BJJ7"/>
<accession>A0A9N9BJJ7</accession>
<feature type="region of interest" description="Disordered" evidence="1">
    <location>
        <begin position="143"/>
        <end position="162"/>
    </location>
</feature>
<evidence type="ECO:0000313" key="3">
    <source>
        <dbReference type="EMBL" id="CAG8566393.1"/>
    </source>
</evidence>
<dbReference type="InterPro" id="IPR022742">
    <property type="entry name" value="Hydrolase_4"/>
</dbReference>
<dbReference type="InterPro" id="IPR029058">
    <property type="entry name" value="AB_hydrolase_fold"/>
</dbReference>
<dbReference type="OrthoDB" id="408373at2759"/>
<dbReference type="EMBL" id="CAJVPI010000725">
    <property type="protein sequence ID" value="CAG8566393.1"/>
    <property type="molecule type" value="Genomic_DNA"/>
</dbReference>
<sequence length="331" mass="37396">MISSLTSLFSSSPDLTYGRASLPYSKYELAFRSAPYHHTEHIVPFPTRPTYPNADHFIYYQIWSLLNVKQRNVDVMFVHGLGGYGGHFSQHIDSVLREGFRVIALDLPSFGRSSGKHAYINDWKELTEAVRCVIDHLKKENENYTETNLSSKEPTLSSDSRPNPRKLVLCGESLGGFITLCYSILYPSTIDAIHLFSPLVFVSETSRPSNSSNMSQMWLQSRHLDPMTYSGGLRGSTGITLLHGILWLEANLQEVSHAFLVQHGTSDRVCAVEGSQLLYEKARTPIKSKKLVLYDGLEHELLRGEGRDKIIEDWVAWLIEIDENEESGESK</sequence>
<organism evidence="3 4">
    <name type="scientific">Paraglomus brasilianum</name>
    <dbReference type="NCBI Taxonomy" id="144538"/>
    <lineage>
        <taxon>Eukaryota</taxon>
        <taxon>Fungi</taxon>
        <taxon>Fungi incertae sedis</taxon>
        <taxon>Mucoromycota</taxon>
        <taxon>Glomeromycotina</taxon>
        <taxon>Glomeromycetes</taxon>
        <taxon>Paraglomerales</taxon>
        <taxon>Paraglomeraceae</taxon>
        <taxon>Paraglomus</taxon>
    </lineage>
</organism>
<reference evidence="3" key="1">
    <citation type="submission" date="2021-06" db="EMBL/GenBank/DDBJ databases">
        <authorList>
            <person name="Kallberg Y."/>
            <person name="Tangrot J."/>
            <person name="Rosling A."/>
        </authorList>
    </citation>
    <scope>NUCLEOTIDE SEQUENCE</scope>
    <source>
        <strain evidence="3">BR232B</strain>
    </source>
</reference>
<name>A0A9N9BJJ7_9GLOM</name>
<comment type="caution">
    <text evidence="3">The sequence shown here is derived from an EMBL/GenBank/DDBJ whole genome shotgun (WGS) entry which is preliminary data.</text>
</comment>
<dbReference type="InterPro" id="IPR051044">
    <property type="entry name" value="MAG_DAG_Lipase"/>
</dbReference>
<proteinExistence type="predicted"/>
<dbReference type="Proteomes" id="UP000789739">
    <property type="component" value="Unassembled WGS sequence"/>
</dbReference>